<sequence>MSYSVEKLLNLAIELIKEAEQRGVTLRLLGGLAFYFNSPTARKLPAFQRQYKDLDFAVNPKGARYLTEVFKKLGWKDDQYFNALHGATRMLFYFEENQELQADIFIGVFEQCHKLNFEKRLSLSSTTLPISDLLLTKLQIHQLNRKDILDIIMLLYDHDFGRVTPTEKNELAYIVELTSNDWGWYTTISDNLNIIESMISEFVEDTNDLKRIQSNIKWIYNAIQEAPKSIKWKLRNIIGRRIRWYDEPEEIKR</sequence>
<evidence type="ECO:0000313" key="2">
    <source>
        <dbReference type="Proteomes" id="UP000008276"/>
    </source>
</evidence>
<dbReference type="STRING" id="697303.Thewi_1874"/>
<evidence type="ECO:0008006" key="3">
    <source>
        <dbReference type="Google" id="ProtNLM"/>
    </source>
</evidence>
<dbReference type="HOGENOM" id="CLU_093138_0_0_9"/>
<dbReference type="AlphaFoldDB" id="G2MXM8"/>
<dbReference type="EMBL" id="CP002991">
    <property type="protein sequence ID" value="AEM79258.1"/>
    <property type="molecule type" value="Genomic_DNA"/>
</dbReference>
<name>G2MXM8_9THEO</name>
<dbReference type="KEGG" id="twi:Thewi_1874"/>
<reference evidence="1 2" key="1">
    <citation type="submission" date="2011-08" db="EMBL/GenBank/DDBJ databases">
        <title>Complete sequence of Thermoanaerobacter wiegelii Rt8.B1.</title>
        <authorList>
            <consortium name="US DOE Joint Genome Institute"/>
            <person name="Lucas S."/>
            <person name="Han J."/>
            <person name="Lapidus A."/>
            <person name="Cheng J.-F."/>
            <person name="Goodwin L."/>
            <person name="Pitluck S."/>
            <person name="Peters L."/>
            <person name="Mikhailova N."/>
            <person name="Zeytun A."/>
            <person name="Daligault H."/>
            <person name="Detter J.C."/>
            <person name="Han C."/>
            <person name="Tapia R."/>
            <person name="Land M."/>
            <person name="Hauser L."/>
            <person name="Kyrpides N."/>
            <person name="Ivanova N."/>
            <person name="Pagani I."/>
            <person name="Hemme C."/>
            <person name="Woyke T."/>
        </authorList>
    </citation>
    <scope>NUCLEOTIDE SEQUENCE [LARGE SCALE GENOMIC DNA]</scope>
    <source>
        <strain evidence="1 2">Rt8.B1</strain>
    </source>
</reference>
<organism evidence="1 2">
    <name type="scientific">Thermoanaerobacter wiegelii Rt8.B1</name>
    <dbReference type="NCBI Taxonomy" id="697303"/>
    <lineage>
        <taxon>Bacteria</taxon>
        <taxon>Bacillati</taxon>
        <taxon>Bacillota</taxon>
        <taxon>Clostridia</taxon>
        <taxon>Thermoanaerobacterales</taxon>
        <taxon>Thermoanaerobacteraceae</taxon>
        <taxon>Thermoanaerobacter</taxon>
    </lineage>
</organism>
<proteinExistence type="predicted"/>
<dbReference type="eggNOG" id="ENOG5031EJQ">
    <property type="taxonomic scope" value="Bacteria"/>
</dbReference>
<evidence type="ECO:0000313" key="1">
    <source>
        <dbReference type="EMBL" id="AEM79258.1"/>
    </source>
</evidence>
<keyword evidence="2" id="KW-1185">Reference proteome</keyword>
<dbReference type="RefSeq" id="WP_014063222.1">
    <property type="nucleotide sequence ID" value="NC_015958.1"/>
</dbReference>
<accession>G2MXM8</accession>
<gene>
    <name evidence="1" type="ORF">Thewi_1874</name>
</gene>
<protein>
    <recommendedName>
        <fullName evidence="3">Nucleotidyltransferase family protein</fullName>
    </recommendedName>
</protein>
<dbReference type="Proteomes" id="UP000008276">
    <property type="component" value="Chromosome"/>
</dbReference>